<evidence type="ECO:0000313" key="1">
    <source>
        <dbReference type="EMBL" id="ODS32861.1"/>
    </source>
</evidence>
<dbReference type="Proteomes" id="UP000094056">
    <property type="component" value="Unassembled WGS sequence"/>
</dbReference>
<sequence length="384" mass="41707">MTHAYTPGLKLSEKIRIRKSRNLPLPGDVIVGKGDIVKSSDIVAMTNLPGKIHSVNVVNRLGILPKDIRNNMLKKEGESVQKDEPIAETKPFIKMFKSICLSPITGNIESISDVTGQVLLRELPKPVQIDAYVDGSVIEVIEKEGVVIETYATFIQGIFGIGGEETGELQTVVNSPGDIVKPEDLKKTHKDKIIIGGSIIYYDAVKKALDIGVKGIIVGGIRDKDINELLGYDLGVAITGSEDIDITIIITEGFGQITMAQKTFEILKHREGSITSINGATQIRAGVVRPEIIIPFNREKVEKDSQILTPADESSIHEESGGISVGDLIRIIRNPHFGKIGKVKTLPSELKTIETEAKARVLEVEISDGQTAVVPRANVEAIET</sequence>
<evidence type="ECO:0000313" key="2">
    <source>
        <dbReference type="Proteomes" id="UP000094056"/>
    </source>
</evidence>
<dbReference type="AlphaFoldDB" id="A0A1E3XB52"/>
<gene>
    <name evidence="1" type="ORF">SCARUB_02020</name>
</gene>
<evidence type="ECO:0008006" key="3">
    <source>
        <dbReference type="Google" id="ProtNLM"/>
    </source>
</evidence>
<protein>
    <recommendedName>
        <fullName evidence="3">KOW domain-containing protein</fullName>
    </recommendedName>
</protein>
<comment type="caution">
    <text evidence="1">The sequence shown here is derived from an EMBL/GenBank/DDBJ whole genome shotgun (WGS) entry which is preliminary data.</text>
</comment>
<dbReference type="PATRIC" id="fig|1872076.5.peg.2379"/>
<proteinExistence type="predicted"/>
<organism evidence="1 2">
    <name type="scientific">Candidatus Scalindua rubra</name>
    <dbReference type="NCBI Taxonomy" id="1872076"/>
    <lineage>
        <taxon>Bacteria</taxon>
        <taxon>Pseudomonadati</taxon>
        <taxon>Planctomycetota</taxon>
        <taxon>Candidatus Brocadiia</taxon>
        <taxon>Candidatus Brocadiales</taxon>
        <taxon>Candidatus Scalinduaceae</taxon>
        <taxon>Candidatus Scalindua</taxon>
    </lineage>
</organism>
<accession>A0A1E3XB52</accession>
<name>A0A1E3XB52_9BACT</name>
<reference evidence="1 2" key="1">
    <citation type="submission" date="2016-07" db="EMBL/GenBank/DDBJ databases">
        <title>Draft genome of Scalindua rubra, obtained from a brine-seawater interface in the Red Sea, sheds light on salt adaptation in anammox bacteria.</title>
        <authorList>
            <person name="Speth D.R."/>
            <person name="Lagkouvardos I."/>
            <person name="Wang Y."/>
            <person name="Qian P.-Y."/>
            <person name="Dutilh B.E."/>
            <person name="Jetten M.S."/>
        </authorList>
    </citation>
    <scope>NUCLEOTIDE SEQUENCE [LARGE SCALE GENOMIC DNA]</scope>
    <source>
        <strain evidence="1">BSI-1</strain>
    </source>
</reference>
<dbReference type="EMBL" id="MAYW01000046">
    <property type="protein sequence ID" value="ODS32861.1"/>
    <property type="molecule type" value="Genomic_DNA"/>
</dbReference>